<dbReference type="SUPFAM" id="SSF49562">
    <property type="entry name" value="C2 domain (Calcium/lipid-binding domain, CaLB)"/>
    <property type="match status" value="3"/>
</dbReference>
<evidence type="ECO:0000313" key="3">
    <source>
        <dbReference type="EMBL" id="CAH2237451.1"/>
    </source>
</evidence>
<protein>
    <submittedName>
        <fullName evidence="3">Jg12785 protein</fullName>
    </submittedName>
</protein>
<dbReference type="GO" id="GO:0031210">
    <property type="term" value="F:phosphatidylcholine binding"/>
    <property type="evidence" value="ECO:0007669"/>
    <property type="project" value="TreeGrafter"/>
</dbReference>
<proteinExistence type="predicted"/>
<dbReference type="CDD" id="cd04050">
    <property type="entry name" value="C2B_Synaptotagmin-like"/>
    <property type="match status" value="1"/>
</dbReference>
<keyword evidence="4" id="KW-1185">Reference proteome</keyword>
<evidence type="ECO:0000259" key="2">
    <source>
        <dbReference type="PROSITE" id="PS50004"/>
    </source>
</evidence>
<name>A0A8S4RMT7_9NEOP</name>
<comment type="caution">
    <text evidence="3">The sequence shown here is derived from an EMBL/GenBank/DDBJ whole genome shotgun (WGS) entry which is preliminary data.</text>
</comment>
<dbReference type="Gene3D" id="2.60.40.150">
    <property type="entry name" value="C2 domain"/>
    <property type="match status" value="3"/>
</dbReference>
<dbReference type="GO" id="GO:0005789">
    <property type="term" value="C:endoplasmic reticulum membrane"/>
    <property type="evidence" value="ECO:0007669"/>
    <property type="project" value="TreeGrafter"/>
</dbReference>
<dbReference type="EMBL" id="CAKXAJ010025271">
    <property type="protein sequence ID" value="CAH2237451.1"/>
    <property type="molecule type" value="Genomic_DNA"/>
</dbReference>
<feature type="domain" description="C2" evidence="2">
    <location>
        <begin position="66"/>
        <end position="187"/>
    </location>
</feature>
<reference evidence="3" key="1">
    <citation type="submission" date="2022-03" db="EMBL/GenBank/DDBJ databases">
        <authorList>
            <person name="Lindestad O."/>
        </authorList>
    </citation>
    <scope>NUCLEOTIDE SEQUENCE</scope>
</reference>
<dbReference type="GO" id="GO:0061817">
    <property type="term" value="P:endoplasmic reticulum-plasma membrane tethering"/>
    <property type="evidence" value="ECO:0007669"/>
    <property type="project" value="InterPro"/>
</dbReference>
<dbReference type="GO" id="GO:0006869">
    <property type="term" value="P:lipid transport"/>
    <property type="evidence" value="ECO:0007669"/>
    <property type="project" value="InterPro"/>
</dbReference>
<feature type="region of interest" description="Disordered" evidence="1">
    <location>
        <begin position="210"/>
        <end position="282"/>
    </location>
</feature>
<sequence length="433" mass="47941">MQCEVWDWDPGMGIENDDYLGRCTLDISQVVRAGRLDTWQTLQQAKTGKVHLRLSWHRLSTDLLDLSHAITETQLVKNAELSSAVVSVYIDSCKNLPNARAQSRPDPYLTVTLGKKTENTAVQMRTDSPVYEIGYSFLVQNPEIDVLDIKVMDQKTGNQLGQLTYGISTLLKQNNLIMLNQPMNLQKSGPESKIILAMQLKILKEAIREEDIDEESPSLPAEPETQPPNPKPIETTDGPANVPSTVPTPPANNTENSKNSELKNLDDSIPSTTTSDGTSDKSIPVEQIIKEVGKSAGEAGLGRILLSLRYSMQNQILYVVVHKIMNIPLKDPTNVPDPYVKLYLLPGRSKDSKRKTVVVKDNCMPEYDEQFEWAIPLAELHSRQVEVTVATHKGFLGGSPVIGQKGPLTTLDMIVLDDAPTGYTTKSFLYSST</sequence>
<dbReference type="PANTHER" id="PTHR45761:SF1">
    <property type="entry name" value="EXTENDED SYNAPTOTAGMIN-LIKE PROTEIN 2, ISOFORM C"/>
    <property type="match status" value="1"/>
</dbReference>
<dbReference type="GO" id="GO:0005544">
    <property type="term" value="F:calcium-dependent phospholipid binding"/>
    <property type="evidence" value="ECO:0007669"/>
    <property type="project" value="TreeGrafter"/>
</dbReference>
<dbReference type="GO" id="GO:0008429">
    <property type="term" value="F:phosphatidylethanolamine binding"/>
    <property type="evidence" value="ECO:0007669"/>
    <property type="project" value="TreeGrafter"/>
</dbReference>
<organism evidence="3 4">
    <name type="scientific">Pararge aegeria aegeria</name>
    <dbReference type="NCBI Taxonomy" id="348720"/>
    <lineage>
        <taxon>Eukaryota</taxon>
        <taxon>Metazoa</taxon>
        <taxon>Ecdysozoa</taxon>
        <taxon>Arthropoda</taxon>
        <taxon>Hexapoda</taxon>
        <taxon>Insecta</taxon>
        <taxon>Pterygota</taxon>
        <taxon>Neoptera</taxon>
        <taxon>Endopterygota</taxon>
        <taxon>Lepidoptera</taxon>
        <taxon>Glossata</taxon>
        <taxon>Ditrysia</taxon>
        <taxon>Papilionoidea</taxon>
        <taxon>Nymphalidae</taxon>
        <taxon>Satyrinae</taxon>
        <taxon>Satyrini</taxon>
        <taxon>Parargina</taxon>
        <taxon>Pararge</taxon>
    </lineage>
</organism>
<dbReference type="PROSITE" id="PS50004">
    <property type="entry name" value="C2"/>
    <property type="match status" value="2"/>
</dbReference>
<dbReference type="SMART" id="SM00239">
    <property type="entry name" value="C2"/>
    <property type="match status" value="2"/>
</dbReference>
<dbReference type="PANTHER" id="PTHR45761">
    <property type="entry name" value="EXTENDED SYNAPTOTAGMIN-LIKE PROTEIN 2, ISOFORM C"/>
    <property type="match status" value="1"/>
</dbReference>
<accession>A0A8S4RMT7</accession>
<dbReference type="GO" id="GO:0035091">
    <property type="term" value="F:phosphatidylinositol binding"/>
    <property type="evidence" value="ECO:0007669"/>
    <property type="project" value="TreeGrafter"/>
</dbReference>
<dbReference type="AlphaFoldDB" id="A0A8S4RMT7"/>
<dbReference type="InterPro" id="IPR037749">
    <property type="entry name" value="Ext_Synaptotagmin_C2B"/>
</dbReference>
<dbReference type="Pfam" id="PF00168">
    <property type="entry name" value="C2"/>
    <property type="match status" value="3"/>
</dbReference>
<evidence type="ECO:0000313" key="4">
    <source>
        <dbReference type="Proteomes" id="UP000838756"/>
    </source>
</evidence>
<feature type="compositionally biased region" description="Low complexity" evidence="1">
    <location>
        <begin position="267"/>
        <end position="277"/>
    </location>
</feature>
<dbReference type="InterPro" id="IPR051634">
    <property type="entry name" value="Extended_Synaptotagmin"/>
</dbReference>
<dbReference type="InterPro" id="IPR000008">
    <property type="entry name" value="C2_dom"/>
</dbReference>
<gene>
    <name evidence="3" type="primary">jg12785</name>
    <name evidence="3" type="ORF">PAEG_LOCUS14736</name>
</gene>
<feature type="domain" description="C2" evidence="2">
    <location>
        <begin position="300"/>
        <end position="424"/>
    </location>
</feature>
<dbReference type="OrthoDB" id="1029639at2759"/>
<dbReference type="Proteomes" id="UP000838756">
    <property type="component" value="Unassembled WGS sequence"/>
</dbReference>
<dbReference type="InterPro" id="IPR035892">
    <property type="entry name" value="C2_domain_sf"/>
</dbReference>
<evidence type="ECO:0000256" key="1">
    <source>
        <dbReference type="SAM" id="MobiDB-lite"/>
    </source>
</evidence>
<dbReference type="GO" id="GO:0005509">
    <property type="term" value="F:calcium ion binding"/>
    <property type="evidence" value="ECO:0007669"/>
    <property type="project" value="TreeGrafter"/>
</dbReference>